<dbReference type="GO" id="GO:0003959">
    <property type="term" value="F:NADPH dehydrogenase activity"/>
    <property type="evidence" value="ECO:0007669"/>
    <property type="project" value="InterPro"/>
</dbReference>
<dbReference type="EMBL" id="AY462111">
    <property type="protein sequence ID" value="AAS46743.1"/>
    <property type="molecule type" value="Genomic_DNA"/>
</dbReference>
<reference evidence="7" key="1">
    <citation type="journal article" date="2004" name="Fungal Genet. Biol.">
        <title>The genetic structure and diversity of the A and B mating-type genes from the tropical oyster mushroom, Pleurotus djamor.</title>
        <authorList>
            <person name="James T.Y."/>
            <person name="Liou S.R."/>
            <person name="Vilgalys R."/>
        </authorList>
    </citation>
    <scope>NUCLEOTIDE SEQUENCE</scope>
    <source>
        <strain evidence="7">RV95/957.30</strain>
    </source>
</reference>
<protein>
    <submittedName>
        <fullName evidence="7">Putative NADH:flavin oxidoreductase 2</fullName>
    </submittedName>
</protein>
<dbReference type="GO" id="GO:0010181">
    <property type="term" value="F:FMN binding"/>
    <property type="evidence" value="ECO:0007669"/>
    <property type="project" value="InterPro"/>
</dbReference>
<dbReference type="GO" id="GO:0050661">
    <property type="term" value="F:NADP binding"/>
    <property type="evidence" value="ECO:0007669"/>
    <property type="project" value="InterPro"/>
</dbReference>
<keyword evidence="2" id="KW-0285">Flavoprotein</keyword>
<comment type="cofactor">
    <cofactor evidence="1">
        <name>FMN</name>
        <dbReference type="ChEBI" id="CHEBI:58210"/>
    </cofactor>
</comment>
<organism evidence="7">
    <name type="scientific">Pleurotus djamor</name>
    <name type="common">Pink oyster mushroom</name>
    <dbReference type="NCBI Taxonomy" id="34470"/>
    <lineage>
        <taxon>Eukaryota</taxon>
        <taxon>Fungi</taxon>
        <taxon>Dikarya</taxon>
        <taxon>Basidiomycota</taxon>
        <taxon>Agaricomycotina</taxon>
        <taxon>Agaricomycetes</taxon>
        <taxon>Agaricomycetidae</taxon>
        <taxon>Agaricales</taxon>
        <taxon>Pleurotineae</taxon>
        <taxon>Pleurotaceae</taxon>
        <taxon>Pleurotus</taxon>
    </lineage>
</organism>
<accession>Q68SS2</accession>
<keyword evidence="4" id="KW-0521">NADP</keyword>
<dbReference type="InterPro" id="IPR013785">
    <property type="entry name" value="Aldolase_TIM"/>
</dbReference>
<evidence type="ECO:0000313" key="7">
    <source>
        <dbReference type="EMBL" id="AAS46743.1"/>
    </source>
</evidence>
<dbReference type="SUPFAM" id="SSF51395">
    <property type="entry name" value="FMN-linked oxidoreductases"/>
    <property type="match status" value="1"/>
</dbReference>
<evidence type="ECO:0000256" key="1">
    <source>
        <dbReference type="ARBA" id="ARBA00001917"/>
    </source>
</evidence>
<keyword evidence="3" id="KW-0288">FMN</keyword>
<dbReference type="PANTHER" id="PTHR43303">
    <property type="entry name" value="NADPH DEHYDROGENASE C23G7.10C-RELATED"/>
    <property type="match status" value="1"/>
</dbReference>
<evidence type="ECO:0000256" key="3">
    <source>
        <dbReference type="ARBA" id="ARBA00022643"/>
    </source>
</evidence>
<evidence type="ECO:0000256" key="4">
    <source>
        <dbReference type="ARBA" id="ARBA00022857"/>
    </source>
</evidence>
<dbReference type="InterPro" id="IPR001155">
    <property type="entry name" value="OxRdtase_FMN_N"/>
</dbReference>
<dbReference type="Pfam" id="PF00724">
    <property type="entry name" value="Oxidored_FMN"/>
    <property type="match status" value="1"/>
</dbReference>
<dbReference type="InterPro" id="IPR044152">
    <property type="entry name" value="YqjM-like"/>
</dbReference>
<evidence type="ECO:0000256" key="5">
    <source>
        <dbReference type="ARBA" id="ARBA00023002"/>
    </source>
</evidence>
<gene>
    <name evidence="7" type="primary">FMNOR2</name>
</gene>
<keyword evidence="5" id="KW-0560">Oxidoreductase</keyword>
<dbReference type="AlphaFoldDB" id="Q68SS2"/>
<proteinExistence type="predicted"/>
<sequence>MPLRGNAPVPGAKEFYPLNDPEIGTDEKVPLLFQPITIGGTTFKNRIFVSPMCQYSSSNGHATDWHLVHIGGFATRGVGAIIMEATSVVPEGRISPEDAGLWTDTQIEPLKRIVQFCHAQGTKIGIQLAHAGRKASTLAPWARGGAYIAPVEQGGWPDDVYGPSTLPFHEKFPTPKEMDEPHLTYVENAFVEAIERCEEVGFDFIEIHSAHGYLFHSFLSNLSNDRTDSYGGQPLENRLRFPLRVIKSCREAWSKPLFVRISASDWADRPEQGDDGLWKQWGIEQTKVLVGELLKIGVDFVDCSAGGNWAEQKIPLSHGYQVPFAESLKKAYPGLNVGTVGLISDPEKAEGYLQEGKADVILLARELLRNPHWPLTAAKALGVYLKVANQYERAVV</sequence>
<dbReference type="PANTHER" id="PTHR43303:SF4">
    <property type="entry name" value="NADPH DEHYDROGENASE C23G7.10C-RELATED"/>
    <property type="match status" value="1"/>
</dbReference>
<dbReference type="CDD" id="cd02932">
    <property type="entry name" value="OYE_YqiM_FMN"/>
    <property type="match status" value="1"/>
</dbReference>
<dbReference type="Gene3D" id="3.20.20.70">
    <property type="entry name" value="Aldolase class I"/>
    <property type="match status" value="1"/>
</dbReference>
<feature type="domain" description="NADH:flavin oxidoreductase/NADH oxidase N-terminal" evidence="6">
    <location>
        <begin position="32"/>
        <end position="380"/>
    </location>
</feature>
<evidence type="ECO:0000259" key="6">
    <source>
        <dbReference type="Pfam" id="PF00724"/>
    </source>
</evidence>
<evidence type="ECO:0000256" key="2">
    <source>
        <dbReference type="ARBA" id="ARBA00022630"/>
    </source>
</evidence>
<name>Q68SS2_PLEDJ</name>